<reference evidence="9 10" key="1">
    <citation type="submission" date="2016-11" db="EMBL/GenBank/DDBJ databases">
        <authorList>
            <person name="Jaros S."/>
            <person name="Januszkiewicz K."/>
            <person name="Wedrychowicz H."/>
        </authorList>
    </citation>
    <scope>NUCLEOTIDE SEQUENCE [LARGE SCALE GENOMIC DNA]</scope>
    <source>
        <strain evidence="9 10">DSM 17459</strain>
    </source>
</reference>
<sequence>MDAVNKVLTTMTGFLFGPYMLVIYFGTGIYLTFRTKGIQFRKFGLAFKSMFGKKKTGDGEIRSFWALATALSSCIGVGNIAAVAAALAIGGPGAIFWMWVAAIFGMATKYSEIALAMKYREKDDNGVWHGGAMYVLKNGLSNHKALAKFLGGFFAFAATFVGLISCNMLQTNTVVSSLDAYSVPAWLIGLIFAVLTGAVVIGGVKRLGRVTSILTPVMGCIYLLAGLVILILHADQILPSIGLIVTSAFQGKAATGGFAGATIGFAIRQGVTRGIMSNEAGIGSSAMIHATASVDHPCEQAVFGIVEVFFDTIVVCTMTALVILTTGVWNSGETSAALSAHAFSVGLPGEWGSIIVIVATILFAFSTLLGWSWYAETGMTFLFGDKVVKPFRFVWCVFAFLGSVINVSVVWNLADTVNGLMALPNLISLWIFAAVVVKLTDSYFGKGKKNQV</sequence>
<feature type="transmembrane region" description="Helical" evidence="8">
    <location>
        <begin position="64"/>
        <end position="89"/>
    </location>
</feature>
<evidence type="ECO:0000313" key="9">
    <source>
        <dbReference type="EMBL" id="SHE66514.1"/>
    </source>
</evidence>
<comment type="subcellular location">
    <subcellularLocation>
        <location evidence="1 8">Cell membrane</location>
        <topology evidence="1 8">Multi-pass membrane protein</topology>
    </subcellularLocation>
</comment>
<feature type="transmembrane region" description="Helical" evidence="8">
    <location>
        <begin position="185"/>
        <end position="204"/>
    </location>
</feature>
<keyword evidence="4 8" id="KW-1003">Cell membrane</keyword>
<keyword evidence="6 8" id="KW-1133">Transmembrane helix</keyword>
<organism evidence="9 10">
    <name type="scientific">Lactonifactor longoviformis DSM 17459</name>
    <dbReference type="NCBI Taxonomy" id="1122155"/>
    <lineage>
        <taxon>Bacteria</taxon>
        <taxon>Bacillati</taxon>
        <taxon>Bacillota</taxon>
        <taxon>Clostridia</taxon>
        <taxon>Eubacteriales</taxon>
        <taxon>Clostridiaceae</taxon>
        <taxon>Lactonifactor</taxon>
    </lineage>
</organism>
<feature type="transmembrane region" description="Helical" evidence="8">
    <location>
        <begin position="12"/>
        <end position="33"/>
    </location>
</feature>
<dbReference type="PROSITE" id="PS00873">
    <property type="entry name" value="NA_ALANINE_SYMP"/>
    <property type="match status" value="1"/>
</dbReference>
<dbReference type="GO" id="GO:0005886">
    <property type="term" value="C:plasma membrane"/>
    <property type="evidence" value="ECO:0007669"/>
    <property type="project" value="UniProtKB-SubCell"/>
</dbReference>
<keyword evidence="10" id="KW-1185">Reference proteome</keyword>
<dbReference type="PANTHER" id="PTHR30330">
    <property type="entry name" value="AGSS FAMILY TRANSPORTER, SODIUM-ALANINE"/>
    <property type="match status" value="1"/>
</dbReference>
<dbReference type="RefSeq" id="WP_072849804.1">
    <property type="nucleotide sequence ID" value="NZ_FQVI01000004.1"/>
</dbReference>
<feature type="transmembrane region" description="Helical" evidence="8">
    <location>
        <begin position="213"/>
        <end position="234"/>
    </location>
</feature>
<evidence type="ECO:0000313" key="10">
    <source>
        <dbReference type="Proteomes" id="UP000184245"/>
    </source>
</evidence>
<dbReference type="NCBIfam" id="TIGR00835">
    <property type="entry name" value="agcS"/>
    <property type="match status" value="1"/>
</dbReference>
<accession>A0A1M4VC05</accession>
<keyword evidence="5 8" id="KW-0812">Transmembrane</keyword>
<dbReference type="InterPro" id="IPR001463">
    <property type="entry name" value="Na/Ala_symport"/>
</dbReference>
<comment type="similarity">
    <text evidence="2 8">Belongs to the alanine or glycine:cation symporter (AGCS) (TC 2.A.25) family.</text>
</comment>
<dbReference type="Gene3D" id="1.20.1740.10">
    <property type="entry name" value="Amino acid/polyamine transporter I"/>
    <property type="match status" value="1"/>
</dbReference>
<feature type="transmembrane region" description="Helical" evidence="8">
    <location>
        <begin position="393"/>
        <end position="414"/>
    </location>
</feature>
<feature type="transmembrane region" description="Helical" evidence="8">
    <location>
        <begin position="240"/>
        <end position="267"/>
    </location>
</feature>
<name>A0A1M4VC05_9CLOT</name>
<evidence type="ECO:0000256" key="1">
    <source>
        <dbReference type="ARBA" id="ARBA00004651"/>
    </source>
</evidence>
<evidence type="ECO:0000256" key="6">
    <source>
        <dbReference type="ARBA" id="ARBA00022989"/>
    </source>
</evidence>
<dbReference type="GO" id="GO:0005283">
    <property type="term" value="F:amino acid:sodium symporter activity"/>
    <property type="evidence" value="ECO:0007669"/>
    <property type="project" value="InterPro"/>
</dbReference>
<keyword evidence="7 8" id="KW-0472">Membrane</keyword>
<keyword evidence="8" id="KW-0769">Symport</keyword>
<dbReference type="Pfam" id="PF01235">
    <property type="entry name" value="Na_Ala_symp"/>
    <property type="match status" value="1"/>
</dbReference>
<evidence type="ECO:0000256" key="2">
    <source>
        <dbReference type="ARBA" id="ARBA00009261"/>
    </source>
</evidence>
<evidence type="ECO:0000256" key="5">
    <source>
        <dbReference type="ARBA" id="ARBA00022692"/>
    </source>
</evidence>
<evidence type="ECO:0000256" key="3">
    <source>
        <dbReference type="ARBA" id="ARBA00022448"/>
    </source>
</evidence>
<evidence type="ECO:0000256" key="4">
    <source>
        <dbReference type="ARBA" id="ARBA00022475"/>
    </source>
</evidence>
<dbReference type="EMBL" id="FQVI01000004">
    <property type="protein sequence ID" value="SHE66514.1"/>
    <property type="molecule type" value="Genomic_DNA"/>
</dbReference>
<feature type="transmembrane region" description="Helical" evidence="8">
    <location>
        <begin position="351"/>
        <end position="373"/>
    </location>
</feature>
<dbReference type="STRING" id="1122155.SAMN02745158_01152"/>
<protein>
    <submittedName>
        <fullName evidence="9">Alanine or glycine:cation symporter, AGCS family</fullName>
    </submittedName>
</protein>
<dbReference type="PRINTS" id="PR00175">
    <property type="entry name" value="NAALASMPORT"/>
</dbReference>
<dbReference type="PANTHER" id="PTHR30330:SF3">
    <property type="entry name" value="TRANSCRIPTIONAL REGULATOR, LRP FAMILY"/>
    <property type="match status" value="1"/>
</dbReference>
<dbReference type="Proteomes" id="UP000184245">
    <property type="component" value="Unassembled WGS sequence"/>
</dbReference>
<dbReference type="OrthoDB" id="9804874at2"/>
<gene>
    <name evidence="9" type="ORF">SAMN02745158_01152</name>
</gene>
<feature type="transmembrane region" description="Helical" evidence="8">
    <location>
        <begin position="308"/>
        <end position="331"/>
    </location>
</feature>
<feature type="transmembrane region" description="Helical" evidence="8">
    <location>
        <begin position="95"/>
        <end position="115"/>
    </location>
</feature>
<keyword evidence="3 8" id="KW-0813">Transport</keyword>
<feature type="transmembrane region" description="Helical" evidence="8">
    <location>
        <begin position="145"/>
        <end position="165"/>
    </location>
</feature>
<proteinExistence type="inferred from homology"/>
<dbReference type="AlphaFoldDB" id="A0A1M4VC05"/>
<evidence type="ECO:0000256" key="8">
    <source>
        <dbReference type="RuleBase" id="RU363064"/>
    </source>
</evidence>
<evidence type="ECO:0000256" key="7">
    <source>
        <dbReference type="ARBA" id="ARBA00023136"/>
    </source>
</evidence>
<feature type="transmembrane region" description="Helical" evidence="8">
    <location>
        <begin position="420"/>
        <end position="439"/>
    </location>
</feature>